<dbReference type="AlphaFoldDB" id="A0AA39Z6F3"/>
<keyword evidence="2" id="KW-0732">Signal</keyword>
<protein>
    <recommendedName>
        <fullName evidence="5">Secreted protein</fullName>
    </recommendedName>
</protein>
<keyword evidence="4" id="KW-1185">Reference proteome</keyword>
<evidence type="ECO:0000313" key="4">
    <source>
        <dbReference type="Proteomes" id="UP001175001"/>
    </source>
</evidence>
<feature type="transmembrane region" description="Helical" evidence="1">
    <location>
        <begin position="103"/>
        <end position="126"/>
    </location>
</feature>
<keyword evidence="1" id="KW-0472">Membrane</keyword>
<evidence type="ECO:0000256" key="2">
    <source>
        <dbReference type="SAM" id="SignalP"/>
    </source>
</evidence>
<reference evidence="3" key="1">
    <citation type="submission" date="2023-06" db="EMBL/GenBank/DDBJ databases">
        <title>Multi-omics analyses reveal the molecular pathogenesis toolkit of Lasiodiplodia hormozganensis, a cross-kingdom pathogen.</title>
        <authorList>
            <person name="Felix C."/>
            <person name="Meneses R."/>
            <person name="Goncalves M.F.M."/>
            <person name="Tilleman L."/>
            <person name="Duarte A.S."/>
            <person name="Jorrin-Novo J.V."/>
            <person name="Van De Peer Y."/>
            <person name="Deforce D."/>
            <person name="Van Nieuwerburgh F."/>
            <person name="Esteves A.C."/>
            <person name="Alves A."/>
        </authorList>
    </citation>
    <scope>NUCLEOTIDE SEQUENCE</scope>
    <source>
        <strain evidence="3">CBS 339.90</strain>
    </source>
</reference>
<evidence type="ECO:0000313" key="3">
    <source>
        <dbReference type="EMBL" id="KAK0665063.1"/>
    </source>
</evidence>
<dbReference type="EMBL" id="JAUJDW010000001">
    <property type="protein sequence ID" value="KAK0665063.1"/>
    <property type="molecule type" value="Genomic_DNA"/>
</dbReference>
<keyword evidence="1" id="KW-0812">Transmembrane</keyword>
<comment type="caution">
    <text evidence="3">The sequence shown here is derived from an EMBL/GenBank/DDBJ whole genome shotgun (WGS) entry which is preliminary data.</text>
</comment>
<gene>
    <name evidence="3" type="ORF">DIS24_g351</name>
</gene>
<keyword evidence="1" id="KW-1133">Transmembrane helix</keyword>
<organism evidence="3 4">
    <name type="scientific">Lasiodiplodia hormozganensis</name>
    <dbReference type="NCBI Taxonomy" id="869390"/>
    <lineage>
        <taxon>Eukaryota</taxon>
        <taxon>Fungi</taxon>
        <taxon>Dikarya</taxon>
        <taxon>Ascomycota</taxon>
        <taxon>Pezizomycotina</taxon>
        <taxon>Dothideomycetes</taxon>
        <taxon>Dothideomycetes incertae sedis</taxon>
        <taxon>Botryosphaeriales</taxon>
        <taxon>Botryosphaeriaceae</taxon>
        <taxon>Lasiodiplodia</taxon>
    </lineage>
</organism>
<sequence length="204" mass="24408">MHAAGLFTVLIMGASSATAFALGPRAAQAVTTVRLWNGENRQNGNDDNGVPLKPQFYDVTLSDGNGACSAVALVHVFVVVFVNPSSIDHLHGHFFFNDWLLHWYFFFNYWLLHWSFFLNNWLLYFWNVHGDFHRNWHFHQHGHLDRYCNHHRHVHVNRHLDVHCNLDVYRNLDVHRYFDVHRDFHVHRNLHIYRNFHVYHVERH</sequence>
<feature type="signal peptide" evidence="2">
    <location>
        <begin position="1"/>
        <end position="19"/>
    </location>
</feature>
<proteinExistence type="predicted"/>
<feature type="chain" id="PRO_5041237458" description="Secreted protein" evidence="2">
    <location>
        <begin position="20"/>
        <end position="204"/>
    </location>
</feature>
<name>A0AA39Z6F3_9PEZI</name>
<accession>A0AA39Z6F3</accession>
<dbReference type="Proteomes" id="UP001175001">
    <property type="component" value="Unassembled WGS sequence"/>
</dbReference>
<evidence type="ECO:0008006" key="5">
    <source>
        <dbReference type="Google" id="ProtNLM"/>
    </source>
</evidence>
<evidence type="ECO:0000256" key="1">
    <source>
        <dbReference type="SAM" id="Phobius"/>
    </source>
</evidence>